<dbReference type="InterPro" id="IPR036396">
    <property type="entry name" value="Cyt_P450_sf"/>
</dbReference>
<dbReference type="AlphaFoldDB" id="A0A5N7CYL1"/>
<evidence type="ECO:0000313" key="8">
    <source>
        <dbReference type="Proteomes" id="UP000325579"/>
    </source>
</evidence>
<evidence type="ECO:0000256" key="6">
    <source>
        <dbReference type="RuleBase" id="RU000461"/>
    </source>
</evidence>
<dbReference type="Proteomes" id="UP000325579">
    <property type="component" value="Unassembled WGS sequence"/>
</dbReference>
<dbReference type="GO" id="GO:0020037">
    <property type="term" value="F:heme binding"/>
    <property type="evidence" value="ECO:0007669"/>
    <property type="project" value="InterPro"/>
</dbReference>
<keyword evidence="5 6" id="KW-0349">Heme</keyword>
<evidence type="ECO:0000256" key="2">
    <source>
        <dbReference type="ARBA" id="ARBA00022723"/>
    </source>
</evidence>
<dbReference type="PANTHER" id="PTHR46300:SF12">
    <property type="entry name" value="P450, PUTATIVE (EUROFUNG)-RELATED"/>
    <property type="match status" value="1"/>
</dbReference>
<keyword evidence="2 5" id="KW-0479">Metal-binding</keyword>
<dbReference type="CDD" id="cd11065">
    <property type="entry name" value="CYP64-like"/>
    <property type="match status" value="1"/>
</dbReference>
<dbReference type="InterPro" id="IPR017972">
    <property type="entry name" value="Cyt_P450_CS"/>
</dbReference>
<evidence type="ECO:0000313" key="7">
    <source>
        <dbReference type="EMBL" id="KAE8399059.1"/>
    </source>
</evidence>
<organism evidence="7 8">
    <name type="scientific">Aspergillus pseudonomiae</name>
    <dbReference type="NCBI Taxonomy" id="1506151"/>
    <lineage>
        <taxon>Eukaryota</taxon>
        <taxon>Fungi</taxon>
        <taxon>Dikarya</taxon>
        <taxon>Ascomycota</taxon>
        <taxon>Pezizomycotina</taxon>
        <taxon>Eurotiomycetes</taxon>
        <taxon>Eurotiomycetidae</taxon>
        <taxon>Eurotiales</taxon>
        <taxon>Aspergillaceae</taxon>
        <taxon>Aspergillus</taxon>
        <taxon>Aspergillus subgen. Circumdati</taxon>
    </lineage>
</organism>
<sequence length="522" mass="58829">MSLPTLGSVLLGLALLYFAKSVLLRKKTSAPLPPGPQPKPIIGNLRDLPRPGQQEWVHWLKFKELYGPISSVSMFGQTIIILNDHQVAVDLMEKRSATYSSRPRMVFAGEIVGWEDVLGLQGYSDRFRFYRKVLHRVLGTKALMSRFNPLQDVEVRRFLLRVLQKPDDLIQHIRTEAGAVILKIAYGYNIEPNGPDPLVDLANEAMENFSVAGNPGTWLVDTIPLLRYLPAWFPGAGFKQTGYAWRKTLLTTIEKPYQLVKQQIRQGSYSPSYLASVLKQSEGKPTAEEEFASKWTAASLYLGGADTTVSSLSCFFLAMALYPEVQRKAQEEIDRVIGPNKLPTFDDREKLPYIEAVVKETLRWHPVGPMGIPHLVTEDDVYEGYLIPKSALILPNIWWFTHDPTIYRDPETFRPERFLGDNPELDPHSLVFGYGRRICPGQFLADATVFLSTAQSLTVFNFSKPEGEDLQAEFLPGVISHPAPYSLDITPRSAAHKALIRSVEVEHPWEESHAKELEKVGC</sequence>
<comment type="cofactor">
    <cofactor evidence="5">
        <name>heme</name>
        <dbReference type="ChEBI" id="CHEBI:30413"/>
    </cofactor>
</comment>
<keyword evidence="4 5" id="KW-0408">Iron</keyword>
<dbReference type="InterPro" id="IPR002401">
    <property type="entry name" value="Cyt_P450_E_grp-I"/>
</dbReference>
<keyword evidence="6" id="KW-0503">Monooxygenase</keyword>
<dbReference type="Gene3D" id="1.10.630.10">
    <property type="entry name" value="Cytochrome P450"/>
    <property type="match status" value="1"/>
</dbReference>
<dbReference type="Pfam" id="PF00067">
    <property type="entry name" value="p450"/>
    <property type="match status" value="1"/>
</dbReference>
<feature type="binding site" description="axial binding residue" evidence="5">
    <location>
        <position position="439"/>
    </location>
    <ligand>
        <name>heme</name>
        <dbReference type="ChEBI" id="CHEBI:30413"/>
    </ligand>
    <ligandPart>
        <name>Fe</name>
        <dbReference type="ChEBI" id="CHEBI:18248"/>
    </ligandPart>
</feature>
<dbReference type="RefSeq" id="XP_031936378.1">
    <property type="nucleotide sequence ID" value="XM_032088195.1"/>
</dbReference>
<protein>
    <submittedName>
        <fullName evidence="7">Cytochrome P450</fullName>
    </submittedName>
</protein>
<evidence type="ECO:0000256" key="1">
    <source>
        <dbReference type="ARBA" id="ARBA00010617"/>
    </source>
</evidence>
<accession>A0A5N7CYL1</accession>
<dbReference type="GO" id="GO:0016705">
    <property type="term" value="F:oxidoreductase activity, acting on paired donors, with incorporation or reduction of molecular oxygen"/>
    <property type="evidence" value="ECO:0007669"/>
    <property type="project" value="InterPro"/>
</dbReference>
<dbReference type="PRINTS" id="PR00385">
    <property type="entry name" value="P450"/>
</dbReference>
<dbReference type="OrthoDB" id="2789670at2759"/>
<dbReference type="InterPro" id="IPR001128">
    <property type="entry name" value="Cyt_P450"/>
</dbReference>
<evidence type="ECO:0000256" key="4">
    <source>
        <dbReference type="ARBA" id="ARBA00023004"/>
    </source>
</evidence>
<keyword evidence="3 6" id="KW-0560">Oxidoreductase</keyword>
<dbReference type="PROSITE" id="PS00086">
    <property type="entry name" value="CYTOCHROME_P450"/>
    <property type="match status" value="1"/>
</dbReference>
<proteinExistence type="inferred from homology"/>
<gene>
    <name evidence="7" type="ORF">BDV37DRAFT_287969</name>
</gene>
<dbReference type="PANTHER" id="PTHR46300">
    <property type="entry name" value="P450, PUTATIVE (EUROFUNG)-RELATED-RELATED"/>
    <property type="match status" value="1"/>
</dbReference>
<evidence type="ECO:0000256" key="5">
    <source>
        <dbReference type="PIRSR" id="PIRSR602401-1"/>
    </source>
</evidence>
<dbReference type="GO" id="GO:0004497">
    <property type="term" value="F:monooxygenase activity"/>
    <property type="evidence" value="ECO:0007669"/>
    <property type="project" value="UniProtKB-KW"/>
</dbReference>
<comment type="similarity">
    <text evidence="1 6">Belongs to the cytochrome P450 family.</text>
</comment>
<name>A0A5N7CYL1_9EURO</name>
<dbReference type="InterPro" id="IPR050364">
    <property type="entry name" value="Cytochrome_P450_fung"/>
</dbReference>
<dbReference type="GO" id="GO:0005506">
    <property type="term" value="F:iron ion binding"/>
    <property type="evidence" value="ECO:0007669"/>
    <property type="project" value="InterPro"/>
</dbReference>
<keyword evidence="8" id="KW-1185">Reference proteome</keyword>
<dbReference type="SUPFAM" id="SSF48264">
    <property type="entry name" value="Cytochrome P450"/>
    <property type="match status" value="1"/>
</dbReference>
<dbReference type="PRINTS" id="PR00463">
    <property type="entry name" value="EP450I"/>
</dbReference>
<dbReference type="GeneID" id="43672886"/>
<dbReference type="EMBL" id="ML736842">
    <property type="protein sequence ID" value="KAE8399059.1"/>
    <property type="molecule type" value="Genomic_DNA"/>
</dbReference>
<evidence type="ECO:0000256" key="3">
    <source>
        <dbReference type="ARBA" id="ARBA00023002"/>
    </source>
</evidence>
<reference evidence="7 8" key="1">
    <citation type="submission" date="2019-04" db="EMBL/GenBank/DDBJ databases">
        <authorList>
            <consortium name="DOE Joint Genome Institute"/>
            <person name="Mondo S."/>
            <person name="Kjaerbolling I."/>
            <person name="Vesth T."/>
            <person name="Frisvad J.C."/>
            <person name="Nybo J.L."/>
            <person name="Theobald S."/>
            <person name="Kildgaard S."/>
            <person name="Isbrandt T."/>
            <person name="Kuo A."/>
            <person name="Sato A."/>
            <person name="Lyhne E.K."/>
            <person name="Kogle M.E."/>
            <person name="Wiebenga A."/>
            <person name="Kun R.S."/>
            <person name="Lubbers R.J."/>
            <person name="Makela M.R."/>
            <person name="Barry K."/>
            <person name="Chovatia M."/>
            <person name="Clum A."/>
            <person name="Daum C."/>
            <person name="Haridas S."/>
            <person name="He G."/>
            <person name="LaButti K."/>
            <person name="Lipzen A."/>
            <person name="Riley R."/>
            <person name="Salamov A."/>
            <person name="Simmons B.A."/>
            <person name="Magnuson J.K."/>
            <person name="Henrissat B."/>
            <person name="Mortensen U.H."/>
            <person name="Larsen T.O."/>
            <person name="Devries R.P."/>
            <person name="Grigoriev I.V."/>
            <person name="Machida M."/>
            <person name="Baker S.E."/>
            <person name="Andersen M.R."/>
            <person name="Cantor M.N."/>
            <person name="Hua S.X."/>
        </authorList>
    </citation>
    <scope>NUCLEOTIDE SEQUENCE [LARGE SCALE GENOMIC DNA]</scope>
    <source>
        <strain evidence="7 8">CBS 119388</strain>
    </source>
</reference>